<dbReference type="SUPFAM" id="SSF52016">
    <property type="entry name" value="LeuD/IlvD-like"/>
    <property type="match status" value="1"/>
</dbReference>
<dbReference type="InterPro" id="IPR000581">
    <property type="entry name" value="ILV_EDD_N"/>
</dbReference>
<dbReference type="InterPro" id="IPR042096">
    <property type="entry name" value="Dihydro-acid_dehy_C"/>
</dbReference>
<dbReference type="SUPFAM" id="SSF143975">
    <property type="entry name" value="IlvD/EDD N-terminal domain-like"/>
    <property type="match status" value="1"/>
</dbReference>
<keyword evidence="3" id="KW-0813">Transport</keyword>
<evidence type="ECO:0000256" key="4">
    <source>
        <dbReference type="ARBA" id="ARBA00022692"/>
    </source>
</evidence>
<keyword evidence="4 12" id="KW-0812">Transmembrane</keyword>
<dbReference type="InterPro" id="IPR011042">
    <property type="entry name" value="6-blade_b-propeller_TolB-like"/>
</dbReference>
<comment type="similarity">
    <text evidence="2">Belongs to the IlvD/Edd family.</text>
</comment>
<evidence type="ECO:0000256" key="10">
    <source>
        <dbReference type="ARBA" id="ARBA00023239"/>
    </source>
</evidence>
<evidence type="ECO:0000256" key="5">
    <source>
        <dbReference type="ARBA" id="ARBA00022723"/>
    </source>
</evidence>
<dbReference type="Pfam" id="PF00920">
    <property type="entry name" value="ILVD_EDD_N"/>
    <property type="match status" value="2"/>
</dbReference>
<feature type="domain" description="Dihydroxy-acid/6-phosphogluconate dehydratase C-terminal" evidence="15">
    <location>
        <begin position="287"/>
        <end position="497"/>
    </location>
</feature>
<keyword evidence="8" id="KW-0411">Iron-sulfur</keyword>
<evidence type="ECO:0000259" key="14">
    <source>
        <dbReference type="Pfam" id="PF00920"/>
    </source>
</evidence>
<dbReference type="OrthoDB" id="3900342at2759"/>
<keyword evidence="7" id="KW-0408">Iron</keyword>
<dbReference type="InterPro" id="IPR004840">
    <property type="entry name" value="Amino_acid_permease_CS"/>
</dbReference>
<feature type="transmembrane region" description="Helical" evidence="12">
    <location>
        <begin position="1015"/>
        <end position="1033"/>
    </location>
</feature>
<dbReference type="InterPro" id="IPR056740">
    <property type="entry name" value="ILV_EDD_C"/>
</dbReference>
<feature type="transmembrane region" description="Helical" evidence="12">
    <location>
        <begin position="837"/>
        <end position="855"/>
    </location>
</feature>
<feature type="transmembrane region" description="Helical" evidence="12">
    <location>
        <begin position="861"/>
        <end position="880"/>
    </location>
</feature>
<dbReference type="Gene3D" id="2.120.10.30">
    <property type="entry name" value="TolB, C-terminal domain"/>
    <property type="match status" value="1"/>
</dbReference>
<keyword evidence="9 12" id="KW-0472">Membrane</keyword>
<evidence type="ECO:0000259" key="15">
    <source>
        <dbReference type="Pfam" id="PF24877"/>
    </source>
</evidence>
<dbReference type="FunFam" id="1.20.1740.10:FF:000001">
    <property type="entry name" value="Amino acid permease"/>
    <property type="match status" value="1"/>
</dbReference>
<keyword evidence="5" id="KW-0479">Metal-binding</keyword>
<dbReference type="PANTHER" id="PTHR43183:SF1">
    <property type="entry name" value="HYPOTHETICAL DIHYDROXY-ACID DEHYDRATASE (EUROFUNG)-RELATED"/>
    <property type="match status" value="1"/>
</dbReference>
<evidence type="ECO:0008006" key="18">
    <source>
        <dbReference type="Google" id="ProtNLM"/>
    </source>
</evidence>
<dbReference type="GO" id="GO:0055085">
    <property type="term" value="P:transmembrane transport"/>
    <property type="evidence" value="ECO:0007669"/>
    <property type="project" value="InterPro"/>
</dbReference>
<feature type="region of interest" description="Disordered" evidence="11">
    <location>
        <begin position="791"/>
        <end position="816"/>
    </location>
</feature>
<dbReference type="SUPFAM" id="SSF63829">
    <property type="entry name" value="Calcium-dependent phosphotriesterase"/>
    <property type="match status" value="1"/>
</dbReference>
<organism evidence="16 17">
    <name type="scientific">Curvularia kusanoi</name>
    <name type="common">Cochliobolus kusanoi</name>
    <dbReference type="NCBI Taxonomy" id="90978"/>
    <lineage>
        <taxon>Eukaryota</taxon>
        <taxon>Fungi</taxon>
        <taxon>Dikarya</taxon>
        <taxon>Ascomycota</taxon>
        <taxon>Pezizomycotina</taxon>
        <taxon>Dothideomycetes</taxon>
        <taxon>Pleosporomycetidae</taxon>
        <taxon>Pleosporales</taxon>
        <taxon>Pleosporineae</taxon>
        <taxon>Pleosporaceae</taxon>
        <taxon>Curvularia</taxon>
    </lineage>
</organism>
<evidence type="ECO:0000256" key="1">
    <source>
        <dbReference type="ARBA" id="ARBA00004141"/>
    </source>
</evidence>
<feature type="transmembrane region" description="Helical" evidence="12">
    <location>
        <begin position="976"/>
        <end position="995"/>
    </location>
</feature>
<evidence type="ECO:0000256" key="7">
    <source>
        <dbReference type="ARBA" id="ARBA00023004"/>
    </source>
</evidence>
<protein>
    <recommendedName>
        <fullName evidence="18">Amino acid permease/ SLC12A domain-containing protein</fullName>
    </recommendedName>
</protein>
<evidence type="ECO:0000256" key="11">
    <source>
        <dbReference type="SAM" id="MobiDB-lite"/>
    </source>
</evidence>
<evidence type="ECO:0000313" key="16">
    <source>
        <dbReference type="EMBL" id="KAF3000770.1"/>
    </source>
</evidence>
<accession>A0A9P4TCM6</accession>
<dbReference type="PANTHER" id="PTHR43183">
    <property type="entry name" value="HYPOTHETICAL DIHYDROXYACID DEHYDRATASE (EUROFUNG)-RELATED"/>
    <property type="match status" value="1"/>
</dbReference>
<dbReference type="Pfam" id="PF00324">
    <property type="entry name" value="AA_permease"/>
    <property type="match status" value="1"/>
</dbReference>
<feature type="domain" description="Amino acid permease/ SLC12A" evidence="13">
    <location>
        <begin position="837"/>
        <end position="1271"/>
    </location>
</feature>
<evidence type="ECO:0000256" key="12">
    <source>
        <dbReference type="SAM" id="Phobius"/>
    </source>
</evidence>
<evidence type="ECO:0000256" key="6">
    <source>
        <dbReference type="ARBA" id="ARBA00022989"/>
    </source>
</evidence>
<dbReference type="GO" id="GO:0051536">
    <property type="term" value="F:iron-sulfur cluster binding"/>
    <property type="evidence" value="ECO:0007669"/>
    <property type="project" value="UniProtKB-KW"/>
</dbReference>
<name>A0A9P4TCM6_CURKU</name>
<gene>
    <name evidence="16" type="ORF">E8E13_004951</name>
</gene>
<feature type="transmembrane region" description="Helical" evidence="12">
    <location>
        <begin position="1210"/>
        <end position="1231"/>
    </location>
</feature>
<dbReference type="EMBL" id="SWKU01000014">
    <property type="protein sequence ID" value="KAF3000770.1"/>
    <property type="molecule type" value="Genomic_DNA"/>
</dbReference>
<feature type="transmembrane region" description="Helical" evidence="12">
    <location>
        <begin position="1060"/>
        <end position="1079"/>
    </location>
</feature>
<feature type="transmembrane region" description="Helical" evidence="12">
    <location>
        <begin position="1243"/>
        <end position="1263"/>
    </location>
</feature>
<feature type="transmembrane region" description="Helical" evidence="12">
    <location>
        <begin position="1141"/>
        <end position="1162"/>
    </location>
</feature>
<feature type="domain" description="Dihydroxy-acid/6-phosphogluconate dehydratase N-terminal" evidence="14">
    <location>
        <begin position="111"/>
        <end position="271"/>
    </location>
</feature>
<feature type="domain" description="Dihydroxy-acid/6-phosphogluconate dehydratase N-terminal" evidence="14">
    <location>
        <begin position="49"/>
        <end position="109"/>
    </location>
</feature>
<dbReference type="GO" id="GO:0046872">
    <property type="term" value="F:metal ion binding"/>
    <property type="evidence" value="ECO:0007669"/>
    <property type="project" value="UniProtKB-KW"/>
</dbReference>
<dbReference type="InterPro" id="IPR004841">
    <property type="entry name" value="AA-permease/SLC12A_dom"/>
</dbReference>
<dbReference type="InterPro" id="IPR052352">
    <property type="entry name" value="Sugar_Degrad_Dehydratases"/>
</dbReference>
<dbReference type="Gene3D" id="3.50.30.80">
    <property type="entry name" value="IlvD/EDD C-terminal domain-like"/>
    <property type="match status" value="1"/>
</dbReference>
<dbReference type="GO" id="GO:0016829">
    <property type="term" value="F:lyase activity"/>
    <property type="evidence" value="ECO:0007669"/>
    <property type="project" value="UniProtKB-KW"/>
</dbReference>
<evidence type="ECO:0000256" key="9">
    <source>
        <dbReference type="ARBA" id="ARBA00023136"/>
    </source>
</evidence>
<dbReference type="Proteomes" id="UP000801428">
    <property type="component" value="Unassembled WGS sequence"/>
</dbReference>
<evidence type="ECO:0000256" key="2">
    <source>
        <dbReference type="ARBA" id="ARBA00006486"/>
    </source>
</evidence>
<proteinExistence type="inferred from homology"/>
<feature type="transmembrane region" description="Helical" evidence="12">
    <location>
        <begin position="1168"/>
        <end position="1189"/>
    </location>
</feature>
<sequence>MAENTSDYDLSQPITSTSGLKQGLAGYGDPHFSLFLRKVFIKALGQVLLIEAAKRGVQLAGGLAIDFPTISVAESFSAPTSMFLRNLMSMDTEEMIRAQPVDACIMIGGNIGTCGVMGTASTMACLTAALGLMPLKGASAPAVSAARLRVAEETGRNAVAVAAAKRSPQAILSRESFLNALVVLQAIGGSTNGIVHLLAIINRHPELEGTLTLKDIDDVGRTTPLIVDLKPSGDNYMTDFHNAGGMLALLHTLRPLLHLSAMTINGQTLGEVLDATPFKTFPYSSSIIRPLSDPLAASSSLVVLYGNIAPEGSVMKASASKDRALLSHSGPAVVFRNAADLAQRIDSPDLQVTPSSVLVLQNIGPLGYPGMPEAGLIPIPRKLSREGVVDMLRISDGRMSGTAGGTIVLHVSPESALPESVLGIVQDGDRIICDVEQRILKLDVEDDEIAKRLKARKELLLGGPNVPVQPSVLSERATKRGYRGLYERTVNQAHEGADFDFLTAMLFLALLAPWLYERYNAFSPMLSNRPSAFQNLRTFKSYEIKYREQLRNCEDVIIEKSLGLAFLSCDPGRDRWNTVMGTFHPENPTIDKAGIYIYDYATPGLTDAARLTQLPIDEPDLHPLGLAFDAWTSTLYVANHARNRPSHLLILNIDIDSRTSTLISHFTHPLLHAPNSIQVLGNHQMYVTNDHYIRAATSPFLSKVETFSGAPGGTVVFVNTRAPRETRVVARVPFANGVELLNETTLAVASSSKPGVYLFDVNEYHDLALKNVIKTPAAVDNLSVEKEMDPAKMATHDDAEKGPYKHSDPAASLEREHSHDVFVNEDRLRRSLSARQVQMIAIGGTIGTGLFLGTGKSLATGGPASLLICYSIVGAIVYSTMLALGEMAAFVPVAGSFCTFAGRYVDDAFGFALTWNYWFNDAVSTAADLVALQLLVQYWTDVFPWYALGIIVWVFVVLANVINVRAYGELEYWLSLLKVVTIIIFIILSIAVNAGGNEGYGYIGGKFWTIGDAPFVGGIGGFASVFVTASFAYGGTESIAITAGETKDPARTMPKVVKNVFWRILLFYLLSALMIGLNIPYNYPGLSTKSSRTSPFTIAFQMAGSKAAGSFVNAVILTSVIRSNGHAPKVFTKLTRYQIPWVAVLTTSLVSIVLFSLSFAGSGQVWTWLQNIVGVSNQLSWVCIGIASLRFRAGLKAQGKEHLLPFKNWMYPWGPILCIVLNIFIILVQGWTAFSPSFGAIDFVSFYLELPIFVGMIILWKLIKKTKFRRAHEMDLETDVYTKEDMEPEQKGLKGTAKRIGTWFCF</sequence>
<dbReference type="InterPro" id="IPR037237">
    <property type="entry name" value="IlvD/EDD_N"/>
</dbReference>
<feature type="transmembrane region" description="Helical" evidence="12">
    <location>
        <begin position="1099"/>
        <end position="1121"/>
    </location>
</feature>
<keyword evidence="6 12" id="KW-1133">Transmembrane helix</keyword>
<comment type="caution">
    <text evidence="16">The sequence shown here is derived from an EMBL/GenBank/DDBJ whole genome shotgun (WGS) entry which is preliminary data.</text>
</comment>
<evidence type="ECO:0000313" key="17">
    <source>
        <dbReference type="Proteomes" id="UP000801428"/>
    </source>
</evidence>
<keyword evidence="10" id="KW-0456">Lyase</keyword>
<keyword evidence="17" id="KW-1185">Reference proteome</keyword>
<dbReference type="GO" id="GO:0006865">
    <property type="term" value="P:amino acid transport"/>
    <property type="evidence" value="ECO:0007669"/>
    <property type="project" value="InterPro"/>
</dbReference>
<evidence type="ECO:0000256" key="3">
    <source>
        <dbReference type="ARBA" id="ARBA00022448"/>
    </source>
</evidence>
<dbReference type="PROSITE" id="PS00218">
    <property type="entry name" value="AMINO_ACID_PERMEASE_1"/>
    <property type="match status" value="1"/>
</dbReference>
<dbReference type="Pfam" id="PF24877">
    <property type="entry name" value="ILV_EDD_C"/>
    <property type="match status" value="1"/>
</dbReference>
<reference evidence="16" key="1">
    <citation type="submission" date="2019-04" db="EMBL/GenBank/DDBJ databases">
        <title>Sequencing of skin fungus with MAO and IRED activity.</title>
        <authorList>
            <person name="Marsaioli A.J."/>
            <person name="Bonatto J.M.C."/>
            <person name="Reis Junior O."/>
        </authorList>
    </citation>
    <scope>NUCLEOTIDE SEQUENCE</scope>
    <source>
        <strain evidence="16">30M1</strain>
    </source>
</reference>
<evidence type="ECO:0000256" key="8">
    <source>
        <dbReference type="ARBA" id="ARBA00023014"/>
    </source>
</evidence>
<evidence type="ECO:0000259" key="13">
    <source>
        <dbReference type="Pfam" id="PF00324"/>
    </source>
</evidence>
<feature type="transmembrane region" description="Helical" evidence="12">
    <location>
        <begin position="943"/>
        <end position="964"/>
    </location>
</feature>
<comment type="subcellular location">
    <subcellularLocation>
        <location evidence="1">Membrane</location>
        <topology evidence="1">Multi-pass membrane protein</topology>
    </subcellularLocation>
</comment>
<dbReference type="GO" id="GO:0016020">
    <property type="term" value="C:membrane"/>
    <property type="evidence" value="ECO:0007669"/>
    <property type="project" value="UniProtKB-SubCell"/>
</dbReference>
<dbReference type="Gene3D" id="1.20.1740.10">
    <property type="entry name" value="Amino acid/polyamine transporter I"/>
    <property type="match status" value="1"/>
</dbReference>